<dbReference type="Proteomes" id="UP001159363">
    <property type="component" value="Chromosome 14"/>
</dbReference>
<accession>A0ABQ9G8U6</accession>
<protein>
    <submittedName>
        <fullName evidence="2">Uncharacterized protein</fullName>
    </submittedName>
</protein>
<feature type="region of interest" description="Disordered" evidence="1">
    <location>
        <begin position="181"/>
        <end position="209"/>
    </location>
</feature>
<evidence type="ECO:0000313" key="2">
    <source>
        <dbReference type="EMBL" id="KAJ8867853.1"/>
    </source>
</evidence>
<evidence type="ECO:0000256" key="1">
    <source>
        <dbReference type="SAM" id="MobiDB-lite"/>
    </source>
</evidence>
<dbReference type="EMBL" id="JARBHB010000015">
    <property type="protein sequence ID" value="KAJ8867853.1"/>
    <property type="molecule type" value="Genomic_DNA"/>
</dbReference>
<feature type="compositionally biased region" description="Basic and acidic residues" evidence="1">
    <location>
        <begin position="181"/>
        <end position="190"/>
    </location>
</feature>
<comment type="caution">
    <text evidence="2">The sequence shown here is derived from an EMBL/GenBank/DDBJ whole genome shotgun (WGS) entry which is preliminary data.</text>
</comment>
<reference evidence="2 3" key="1">
    <citation type="submission" date="2023-02" db="EMBL/GenBank/DDBJ databases">
        <title>LHISI_Scaffold_Assembly.</title>
        <authorList>
            <person name="Stuart O.P."/>
            <person name="Cleave R."/>
            <person name="Magrath M.J.L."/>
            <person name="Mikheyev A.S."/>
        </authorList>
    </citation>
    <scope>NUCLEOTIDE SEQUENCE [LARGE SCALE GENOMIC DNA]</scope>
    <source>
        <strain evidence="2">Daus_M_001</strain>
        <tissue evidence="2">Leg muscle</tissue>
    </source>
</reference>
<sequence length="747" mass="81309">MAECVSMSAQSTACIASLELDTETNRRDVYNHTINTALSGSFGHSLKKSVENYPTNGLAVQRSKKFSMGSSFVLNAAKLLCSILDVPDVDDDFCSLSSSRTKLKEMNSVEIEVATLKDSERIGSVVNFREGLGSNPGPGILISAFHGVSTSHSRRMLGCTFTTVYGWYKLFTVSMEQRRNARAGETEDPRANTPTSGIVRHDSHLRKSGSDPAGDWTRFALVGDNLYVGRTVAVSIAERITVSVVEGAVGLQLLSVLFIFHVDASVQERGFCEGDVLEVAGRRAGCVRQLLSQQGDSEQLGHESNTQSAPSYYFKGNGARKPLETTIAQRLLPGCTNIVPDPRSSDPSSEPGYSLILVPIAAGYFHLLDWAARNYASRVLKGPVYLEYLSTRLPSPEVCVPLVDQHIGRTFDSFAEKRVFETHAVTQFEHQGHMRKSESDPPRREAIALATADNWKMREFRRRIFKQESIFQRDVLAAEVNLKRSSEEVLQLKAVHNKDLDPRKPRTEPLEMKQVTICISIYDAMSSGNFGTCSLVPIGARSQIPTCSSNYSETAVSSVSEFLGGFLSPGADLRASVIIPAAVGTGAPGRFGELTVGCEIVLGAFPTDGSSTAIRCDVAITLAAPATLRGHLQVSLHVNNSVNDMVDCEHLGCLGGIRRAIEQWSINHRIPKDSASWVVDASALQVALQFVWMVVARELVGDHLQLRGRRPGSVREWLGALVFEDGNTCAMGREGVGVELDAVVAGR</sequence>
<keyword evidence="3" id="KW-1185">Reference proteome</keyword>
<gene>
    <name evidence="2" type="ORF">PR048_031658</name>
</gene>
<name>A0ABQ9G8U6_9NEOP</name>
<evidence type="ECO:0000313" key="3">
    <source>
        <dbReference type="Proteomes" id="UP001159363"/>
    </source>
</evidence>
<organism evidence="2 3">
    <name type="scientific">Dryococelus australis</name>
    <dbReference type="NCBI Taxonomy" id="614101"/>
    <lineage>
        <taxon>Eukaryota</taxon>
        <taxon>Metazoa</taxon>
        <taxon>Ecdysozoa</taxon>
        <taxon>Arthropoda</taxon>
        <taxon>Hexapoda</taxon>
        <taxon>Insecta</taxon>
        <taxon>Pterygota</taxon>
        <taxon>Neoptera</taxon>
        <taxon>Polyneoptera</taxon>
        <taxon>Phasmatodea</taxon>
        <taxon>Verophasmatodea</taxon>
        <taxon>Anareolatae</taxon>
        <taxon>Phasmatidae</taxon>
        <taxon>Eurycanthinae</taxon>
        <taxon>Dryococelus</taxon>
    </lineage>
</organism>
<proteinExistence type="predicted"/>